<name>A0A0A2DKD3_9CORY</name>
<gene>
    <name evidence="2" type="ORF">MA47_08115</name>
</gene>
<proteinExistence type="predicted"/>
<accession>A0A0A2DKD3</accession>
<reference evidence="2 3" key="1">
    <citation type="submission" date="2014-10" db="EMBL/GenBank/DDBJ databases">
        <title>Whole Genome sequence of Corynebacterium auriscanis strain CIP 106629.</title>
        <authorList>
            <person name="Hassan S.S."/>
            <person name="Jamal S.B."/>
            <person name="Tiwari S."/>
            <person name="Oliveira L.D.C."/>
            <person name="Souza F."/>
            <person name="Mariano D.C."/>
            <person name="Almeida S."/>
            <person name="Dorella F."/>
            <person name="Pereira F."/>
            <person name="Carvalho A."/>
            <person name="Leal C.A."/>
            <person name="Soares S.D.C."/>
            <person name="Figueiredo H.C."/>
            <person name="Silva A."/>
            <person name="Azevedo V.A."/>
        </authorList>
    </citation>
    <scope>NUCLEOTIDE SEQUENCE [LARGE SCALE GENOMIC DNA]</scope>
    <source>
        <strain evidence="2 3">CIP 106629</strain>
    </source>
</reference>
<feature type="signal peptide" evidence="1">
    <location>
        <begin position="1"/>
        <end position="21"/>
    </location>
</feature>
<dbReference type="RefSeq" id="WP_035115109.1">
    <property type="nucleotide sequence ID" value="NZ_CP047046.1"/>
</dbReference>
<evidence type="ECO:0000313" key="3">
    <source>
        <dbReference type="Proteomes" id="UP000030145"/>
    </source>
</evidence>
<comment type="caution">
    <text evidence="2">The sequence shown here is derived from an EMBL/GenBank/DDBJ whole genome shotgun (WGS) entry which is preliminary data.</text>
</comment>
<sequence length="232" mass="23842">MALSRYSRRALAALTAVSALAAPAVITPSAAQAQVARAASPIDNLGRPAPHVLNQLEAISKNPQLPKEVREKIAKAVSFFRGDGKPGVKVPQGGPAFTQFGWPTVSGKCIGGKNKAVGTAMAVPGPAKLPLPGVKAGEVNFVFTGLGTGTVSKHQKAPMNVRWINLNTGKIGMTKLGYTGINPDGPATVNGAAKTGRGTVLALLEGGVTTYEKESGNTHCSFLPTAAIINVR</sequence>
<evidence type="ECO:0000313" key="2">
    <source>
        <dbReference type="EMBL" id="KGM18364.1"/>
    </source>
</evidence>
<protein>
    <recommendedName>
        <fullName evidence="4">Secreted protein</fullName>
    </recommendedName>
</protein>
<evidence type="ECO:0008006" key="4">
    <source>
        <dbReference type="Google" id="ProtNLM"/>
    </source>
</evidence>
<dbReference type="PROSITE" id="PS51318">
    <property type="entry name" value="TAT"/>
    <property type="match status" value="1"/>
</dbReference>
<dbReference type="AlphaFoldDB" id="A0A0A2DKD3"/>
<dbReference type="EMBL" id="JRVJ01000015">
    <property type="protein sequence ID" value="KGM18364.1"/>
    <property type="molecule type" value="Genomic_DNA"/>
</dbReference>
<evidence type="ECO:0000256" key="1">
    <source>
        <dbReference type="SAM" id="SignalP"/>
    </source>
</evidence>
<feature type="chain" id="PRO_5039010481" description="Secreted protein" evidence="1">
    <location>
        <begin position="22"/>
        <end position="232"/>
    </location>
</feature>
<keyword evidence="3" id="KW-1185">Reference proteome</keyword>
<keyword evidence="1" id="KW-0732">Signal</keyword>
<dbReference type="Proteomes" id="UP000030145">
    <property type="component" value="Unassembled WGS sequence"/>
</dbReference>
<organism evidence="2 3">
    <name type="scientific">Corynebacterium auriscanis</name>
    <dbReference type="NCBI Taxonomy" id="99807"/>
    <lineage>
        <taxon>Bacteria</taxon>
        <taxon>Bacillati</taxon>
        <taxon>Actinomycetota</taxon>
        <taxon>Actinomycetes</taxon>
        <taxon>Mycobacteriales</taxon>
        <taxon>Corynebacteriaceae</taxon>
        <taxon>Corynebacterium</taxon>
    </lineage>
</organism>
<dbReference type="GeneID" id="300553209"/>
<dbReference type="InterPro" id="IPR006311">
    <property type="entry name" value="TAT_signal"/>
</dbReference>